<dbReference type="Proteomes" id="UP000326062">
    <property type="component" value="Chromosome 3"/>
</dbReference>
<reference evidence="3 4" key="1">
    <citation type="submission" date="2019-06" db="EMBL/GenBank/DDBJ databases">
        <title>Discovery of a novel chromosome fission-fusion reversal in muntjac.</title>
        <authorList>
            <person name="Mudd A.B."/>
            <person name="Bredeson J.V."/>
            <person name="Baum R."/>
            <person name="Hockemeyer D."/>
            <person name="Rokhsar D.S."/>
        </authorList>
    </citation>
    <scope>NUCLEOTIDE SEQUENCE [LARGE SCALE GENOMIC DNA]</scope>
    <source>
        <strain evidence="3">UCam_UCB_Mr</strain>
        <tissue evidence="3">Fibroblast cell line</tissue>
    </source>
</reference>
<dbReference type="FunFam" id="2.40.50.690:FF:000003">
    <property type="entry name" value="DIS3-like exonuclease 2"/>
    <property type="match status" value="1"/>
</dbReference>
<protein>
    <recommendedName>
        <fullName evidence="2">CSD1 domain-containing protein</fullName>
    </recommendedName>
</protein>
<evidence type="ECO:0000313" key="3">
    <source>
        <dbReference type="EMBL" id="KAB0380976.1"/>
    </source>
</evidence>
<dbReference type="GO" id="GO:0000932">
    <property type="term" value="C:P-body"/>
    <property type="evidence" value="ECO:0007669"/>
    <property type="project" value="TreeGrafter"/>
</dbReference>
<feature type="region of interest" description="Disordered" evidence="1">
    <location>
        <begin position="1"/>
        <end position="45"/>
    </location>
</feature>
<dbReference type="GO" id="GO:0006402">
    <property type="term" value="P:mRNA catabolic process"/>
    <property type="evidence" value="ECO:0007669"/>
    <property type="project" value="TreeGrafter"/>
</dbReference>
<dbReference type="InterPro" id="IPR050180">
    <property type="entry name" value="RNR_Ribonuclease"/>
</dbReference>
<evidence type="ECO:0000313" key="4">
    <source>
        <dbReference type="Proteomes" id="UP000326062"/>
    </source>
</evidence>
<evidence type="ECO:0000259" key="2">
    <source>
        <dbReference type="Pfam" id="PF17216"/>
    </source>
</evidence>
<keyword evidence="4" id="KW-1185">Reference proteome</keyword>
<dbReference type="InterPro" id="IPR012340">
    <property type="entry name" value="NA-bd_OB-fold"/>
</dbReference>
<dbReference type="EMBL" id="VCEB01000003">
    <property type="protein sequence ID" value="KAB0380976.1"/>
    <property type="molecule type" value="Genomic_DNA"/>
</dbReference>
<dbReference type="GO" id="GO:0010587">
    <property type="term" value="P:miRNA catabolic process"/>
    <property type="evidence" value="ECO:0007669"/>
    <property type="project" value="TreeGrafter"/>
</dbReference>
<dbReference type="AlphaFoldDB" id="A0A5J5MKU8"/>
<sequence length="165" mass="18169">MSHPDYRLNLRPLGTPRGVSSLVGPHGVGASPGDKKSKNKTTRGKKKSIFETYMSKEDVSEGLKRGTLIQGVLRINPKKFHEAFIPSPDGDRDIFIDGVVARNRALNGDLVVVKLLPEEQWKGFVGCMDISNDQDGHSCCSHGRSAEESEERTLSLIKWSVNHDG</sequence>
<dbReference type="InterPro" id="IPR033771">
    <property type="entry name" value="Rrp44_CSD1"/>
</dbReference>
<gene>
    <name evidence="3" type="ORF">FD755_008760</name>
</gene>
<accession>A0A5J5MKU8</accession>
<evidence type="ECO:0000256" key="1">
    <source>
        <dbReference type="SAM" id="MobiDB-lite"/>
    </source>
</evidence>
<dbReference type="SUPFAM" id="SSF50249">
    <property type="entry name" value="Nucleic acid-binding proteins"/>
    <property type="match status" value="1"/>
</dbReference>
<comment type="caution">
    <text evidence="3">The sequence shown here is derived from an EMBL/GenBank/DDBJ whole genome shotgun (WGS) entry which is preliminary data.</text>
</comment>
<dbReference type="Gene3D" id="2.40.50.690">
    <property type="match status" value="1"/>
</dbReference>
<name>A0A5J5MKU8_MUNRE</name>
<dbReference type="PANTHER" id="PTHR23355">
    <property type="entry name" value="RIBONUCLEASE"/>
    <property type="match status" value="1"/>
</dbReference>
<dbReference type="Pfam" id="PF17216">
    <property type="entry name" value="Rrp44_CSD1"/>
    <property type="match status" value="1"/>
</dbReference>
<organism evidence="3 4">
    <name type="scientific">Muntiacus reevesi</name>
    <name type="common">Reeves' muntjac</name>
    <name type="synonym">Cervus reevesi</name>
    <dbReference type="NCBI Taxonomy" id="9886"/>
    <lineage>
        <taxon>Eukaryota</taxon>
        <taxon>Metazoa</taxon>
        <taxon>Chordata</taxon>
        <taxon>Craniata</taxon>
        <taxon>Vertebrata</taxon>
        <taxon>Euteleostomi</taxon>
        <taxon>Mammalia</taxon>
        <taxon>Eutheria</taxon>
        <taxon>Laurasiatheria</taxon>
        <taxon>Artiodactyla</taxon>
        <taxon>Ruminantia</taxon>
        <taxon>Pecora</taxon>
        <taxon>Cervidae</taxon>
        <taxon>Muntiacinae</taxon>
        <taxon>Muntiacus</taxon>
    </lineage>
</organism>
<proteinExistence type="predicted"/>
<feature type="domain" description="CSD1" evidence="2">
    <location>
        <begin position="50"/>
        <end position="124"/>
    </location>
</feature>
<dbReference type="PANTHER" id="PTHR23355:SF9">
    <property type="entry name" value="DIS3-LIKE EXONUCLEASE 2"/>
    <property type="match status" value="1"/>
</dbReference>
<dbReference type="GO" id="GO:0000175">
    <property type="term" value="F:3'-5'-RNA exonuclease activity"/>
    <property type="evidence" value="ECO:0007669"/>
    <property type="project" value="TreeGrafter"/>
</dbReference>